<dbReference type="InterPro" id="IPR044925">
    <property type="entry name" value="His-Me_finger_sf"/>
</dbReference>
<evidence type="ECO:0000313" key="2">
    <source>
        <dbReference type="RefSeq" id="XP_024940695.1"/>
    </source>
</evidence>
<accession>A0AAJ7RHR4</accession>
<protein>
    <submittedName>
        <fullName evidence="2">Uncharacterized protein LOC112494331</fullName>
    </submittedName>
</protein>
<reference evidence="2" key="1">
    <citation type="submission" date="2025-08" db="UniProtKB">
        <authorList>
            <consortium name="RefSeq"/>
        </authorList>
    </citation>
    <scope>IDENTIFICATION</scope>
</reference>
<name>A0AAJ7RHR4_CEPCN</name>
<gene>
    <name evidence="2" type="primary">LOC112494331</name>
</gene>
<keyword evidence="1" id="KW-1185">Reference proteome</keyword>
<dbReference type="SUPFAM" id="SSF54060">
    <property type="entry name" value="His-Me finger endonucleases"/>
    <property type="match status" value="1"/>
</dbReference>
<dbReference type="PANTHER" id="PTHR31511">
    <property type="entry name" value="PROTEIN CBG23764"/>
    <property type="match status" value="1"/>
</dbReference>
<proteinExistence type="predicted"/>
<dbReference type="Proteomes" id="UP000694920">
    <property type="component" value="Unplaced"/>
</dbReference>
<organism evidence="1 2">
    <name type="scientific">Cephus cinctus</name>
    <name type="common">Wheat stem sawfly</name>
    <dbReference type="NCBI Taxonomy" id="211228"/>
    <lineage>
        <taxon>Eukaryota</taxon>
        <taxon>Metazoa</taxon>
        <taxon>Ecdysozoa</taxon>
        <taxon>Arthropoda</taxon>
        <taxon>Hexapoda</taxon>
        <taxon>Insecta</taxon>
        <taxon>Pterygota</taxon>
        <taxon>Neoptera</taxon>
        <taxon>Endopterygota</taxon>
        <taxon>Hymenoptera</taxon>
        <taxon>Cephoidea</taxon>
        <taxon>Cephidae</taxon>
        <taxon>Cephus</taxon>
    </lineage>
</organism>
<dbReference type="GeneID" id="112494331"/>
<dbReference type="AlphaFoldDB" id="A0AAJ7RHR4"/>
<evidence type="ECO:0000313" key="1">
    <source>
        <dbReference type="Proteomes" id="UP000694920"/>
    </source>
</evidence>
<dbReference type="KEGG" id="ccin:112494331"/>
<dbReference type="PANTHER" id="PTHR31511:SF12">
    <property type="entry name" value="RHO TERMINATION FACTOR N-TERMINAL DOMAIN-CONTAINING PROTEIN"/>
    <property type="match status" value="1"/>
</dbReference>
<dbReference type="RefSeq" id="XP_024940695.1">
    <property type="nucleotide sequence ID" value="XM_025084927.1"/>
</dbReference>
<sequence length="300" mass="35480">MNDLVINVYGIEYDSGHEIVPIYLSQQKSNKEAIHLLMLETKIYSNGDDVDMEDGSVYHFAWIRNLSRLLSSQISKHHGFTRLCDRCLCHFTTVNSFERHRHDCTNINKCRVVLPDEKDKIMKFKNYKYKEPVPFAVYADIECMLEPIADKSNSLNTTLYQRHVPDSIAYYLQCNFDDSISKFRAHRGKDCVEWFTKQLQELAQVVEFYLKRIVSMEFLNFKQRNEFYSAKICHVCEKPFTPQDAKHRHHCHFTGKYRGAAHQWCNLNYKNSHTIPVVFHNLSGYDSHFLIRALIRDYIF</sequence>